<dbReference type="PRINTS" id="PR00081">
    <property type="entry name" value="GDHRDH"/>
</dbReference>
<dbReference type="AlphaFoldDB" id="A0A511RIX9"/>
<name>A0A511RIX9_9DEIN</name>
<dbReference type="PANTHER" id="PTHR43008:SF8">
    <property type="entry name" value="BENZIL REDUCTASE ((S)-BENZOIN FORMING) IRC24"/>
    <property type="match status" value="1"/>
</dbReference>
<protein>
    <submittedName>
        <fullName evidence="4">Dehydrogenase</fullName>
    </submittedName>
</protein>
<dbReference type="InterPro" id="IPR002347">
    <property type="entry name" value="SDR_fam"/>
</dbReference>
<dbReference type="RefSeq" id="WP_147146572.1">
    <property type="nucleotide sequence ID" value="NZ_BJXN01000006.1"/>
</dbReference>
<gene>
    <name evidence="4" type="ORF">ODE01S_10350</name>
</gene>
<evidence type="ECO:0000313" key="5">
    <source>
        <dbReference type="Proteomes" id="UP000321827"/>
    </source>
</evidence>
<dbReference type="Gene3D" id="3.40.50.720">
    <property type="entry name" value="NAD(P)-binding Rossmann-like Domain"/>
    <property type="match status" value="1"/>
</dbReference>
<comment type="similarity">
    <text evidence="1">Belongs to the short-chain dehydrogenases/reductases (SDR) family.</text>
</comment>
<dbReference type="GO" id="GO:0050664">
    <property type="term" value="F:oxidoreductase activity, acting on NAD(P)H, oxygen as acceptor"/>
    <property type="evidence" value="ECO:0007669"/>
    <property type="project" value="TreeGrafter"/>
</dbReference>
<dbReference type="SMART" id="SM00822">
    <property type="entry name" value="PKS_KR"/>
    <property type="match status" value="1"/>
</dbReference>
<evidence type="ECO:0000256" key="1">
    <source>
        <dbReference type="ARBA" id="ARBA00006484"/>
    </source>
</evidence>
<dbReference type="Proteomes" id="UP000321827">
    <property type="component" value="Unassembled WGS sequence"/>
</dbReference>
<evidence type="ECO:0000313" key="4">
    <source>
        <dbReference type="EMBL" id="GEM89601.1"/>
    </source>
</evidence>
<feature type="domain" description="Ketoreductase" evidence="3">
    <location>
        <begin position="7"/>
        <end position="189"/>
    </location>
</feature>
<dbReference type="InterPro" id="IPR036291">
    <property type="entry name" value="NAD(P)-bd_dom_sf"/>
</dbReference>
<organism evidence="4 5">
    <name type="scientific">Oceanithermus desulfurans NBRC 100063</name>
    <dbReference type="NCBI Taxonomy" id="1227550"/>
    <lineage>
        <taxon>Bacteria</taxon>
        <taxon>Thermotogati</taxon>
        <taxon>Deinococcota</taxon>
        <taxon>Deinococci</taxon>
        <taxon>Thermales</taxon>
        <taxon>Thermaceae</taxon>
        <taxon>Oceanithermus</taxon>
    </lineage>
</organism>
<dbReference type="InterPro" id="IPR057326">
    <property type="entry name" value="KR_dom"/>
</dbReference>
<dbReference type="OrthoDB" id="335726at2"/>
<evidence type="ECO:0000259" key="3">
    <source>
        <dbReference type="SMART" id="SM00822"/>
    </source>
</evidence>
<proteinExistence type="inferred from homology"/>
<reference evidence="4 5" key="1">
    <citation type="submission" date="2019-07" db="EMBL/GenBank/DDBJ databases">
        <title>Whole genome shotgun sequence of Oceanithermus desulfurans NBRC 100063.</title>
        <authorList>
            <person name="Hosoyama A."/>
            <person name="Uohara A."/>
            <person name="Ohji S."/>
            <person name="Ichikawa N."/>
        </authorList>
    </citation>
    <scope>NUCLEOTIDE SEQUENCE [LARGE SCALE GENOMIC DNA]</scope>
    <source>
        <strain evidence="4 5">NBRC 100063</strain>
    </source>
</reference>
<dbReference type="SUPFAM" id="SSF51735">
    <property type="entry name" value="NAD(P)-binding Rossmann-fold domains"/>
    <property type="match status" value="1"/>
</dbReference>
<dbReference type="EMBL" id="BJXN01000006">
    <property type="protein sequence ID" value="GEM89601.1"/>
    <property type="molecule type" value="Genomic_DNA"/>
</dbReference>
<dbReference type="Pfam" id="PF00106">
    <property type="entry name" value="adh_short"/>
    <property type="match status" value="1"/>
</dbReference>
<dbReference type="PANTHER" id="PTHR43008">
    <property type="entry name" value="BENZIL REDUCTASE"/>
    <property type="match status" value="1"/>
</dbReference>
<sequence>MPSLRGRTLILTGASRGIGRALALGLAEHGANLVLTARGEEALAETAREAEARGARVRHHAGDVAAAETARRLVELARELGRFYGFVHNAGVLHAGPLLWELPERHWNEVLGASLTGAYQLTRFALPELIASGDGVAVYVGSGAAEYNLPGIGAYAIAKAAEEHLARQVAAEAPMVASFAYRPGVVDTGMQEQARSATGSAAEQLHEIFGGYKEKGVLISPEQAAGYLVRVLEADPHRYTGTIYDWRKE</sequence>
<evidence type="ECO:0000256" key="2">
    <source>
        <dbReference type="ARBA" id="ARBA00023002"/>
    </source>
</evidence>
<keyword evidence="2" id="KW-0560">Oxidoreductase</keyword>
<comment type="caution">
    <text evidence="4">The sequence shown here is derived from an EMBL/GenBank/DDBJ whole genome shotgun (WGS) entry which is preliminary data.</text>
</comment>
<accession>A0A511RIX9</accession>